<keyword evidence="5 6" id="KW-0472">Membrane</keyword>
<keyword evidence="3 6" id="KW-0812">Transmembrane</keyword>
<evidence type="ECO:0000256" key="1">
    <source>
        <dbReference type="ARBA" id="ARBA00004651"/>
    </source>
</evidence>
<feature type="transmembrane region" description="Helical" evidence="6">
    <location>
        <begin position="113"/>
        <end position="134"/>
    </location>
</feature>
<evidence type="ECO:0000313" key="8">
    <source>
        <dbReference type="Proteomes" id="UP000649604"/>
    </source>
</evidence>
<evidence type="ECO:0000256" key="5">
    <source>
        <dbReference type="ARBA" id="ARBA00023136"/>
    </source>
</evidence>
<protein>
    <submittedName>
        <fullName evidence="7">Branched-chain amino acid ABC transporter permease</fullName>
    </submittedName>
</protein>
<comment type="subcellular location">
    <subcellularLocation>
        <location evidence="1">Cell membrane</location>
        <topology evidence="1">Multi-pass membrane protein</topology>
    </subcellularLocation>
</comment>
<dbReference type="Pfam" id="PF02653">
    <property type="entry name" value="BPD_transp_2"/>
    <property type="match status" value="1"/>
</dbReference>
<dbReference type="InterPro" id="IPR001851">
    <property type="entry name" value="ABC_transp_permease"/>
</dbReference>
<dbReference type="Proteomes" id="UP000649604">
    <property type="component" value="Unassembled WGS sequence"/>
</dbReference>
<dbReference type="CDD" id="cd06581">
    <property type="entry name" value="TM_PBP1_LivM_like"/>
    <property type="match status" value="1"/>
</dbReference>
<feature type="transmembrane region" description="Helical" evidence="6">
    <location>
        <begin position="158"/>
        <end position="177"/>
    </location>
</feature>
<dbReference type="GO" id="GO:0015658">
    <property type="term" value="F:branched-chain amino acid transmembrane transporter activity"/>
    <property type="evidence" value="ECO:0007669"/>
    <property type="project" value="InterPro"/>
</dbReference>
<comment type="caution">
    <text evidence="7">The sequence shown here is derived from an EMBL/GenBank/DDBJ whole genome shotgun (WGS) entry which is preliminary data.</text>
</comment>
<feature type="transmembrane region" description="Helical" evidence="6">
    <location>
        <begin position="34"/>
        <end position="54"/>
    </location>
</feature>
<dbReference type="GO" id="GO:0005886">
    <property type="term" value="C:plasma membrane"/>
    <property type="evidence" value="ECO:0007669"/>
    <property type="project" value="UniProtKB-SubCell"/>
</dbReference>
<dbReference type="PANTHER" id="PTHR30482">
    <property type="entry name" value="HIGH-AFFINITY BRANCHED-CHAIN AMINO ACID TRANSPORT SYSTEM PERMEASE"/>
    <property type="match status" value="1"/>
</dbReference>
<evidence type="ECO:0000313" key="7">
    <source>
        <dbReference type="EMBL" id="MBD3324744.1"/>
    </source>
</evidence>
<proteinExistence type="predicted"/>
<evidence type="ECO:0000256" key="4">
    <source>
        <dbReference type="ARBA" id="ARBA00022989"/>
    </source>
</evidence>
<keyword evidence="4 6" id="KW-1133">Transmembrane helix</keyword>
<dbReference type="PANTHER" id="PTHR30482:SF17">
    <property type="entry name" value="ABC TRANSPORTER ATP-BINDING PROTEIN"/>
    <property type="match status" value="1"/>
</dbReference>
<dbReference type="InterPro" id="IPR043428">
    <property type="entry name" value="LivM-like"/>
</dbReference>
<accession>A0A9D5JUZ6</accession>
<name>A0A9D5JUZ6_9BACT</name>
<feature type="transmembrane region" description="Helical" evidence="6">
    <location>
        <begin position="279"/>
        <end position="305"/>
    </location>
</feature>
<feature type="transmembrane region" description="Helical" evidence="6">
    <location>
        <begin position="85"/>
        <end position="106"/>
    </location>
</feature>
<dbReference type="AlphaFoldDB" id="A0A9D5JUZ6"/>
<feature type="transmembrane region" description="Helical" evidence="6">
    <location>
        <begin position="61"/>
        <end position="79"/>
    </location>
</feature>
<evidence type="ECO:0000256" key="2">
    <source>
        <dbReference type="ARBA" id="ARBA00022475"/>
    </source>
</evidence>
<dbReference type="EMBL" id="WJJP01000289">
    <property type="protein sequence ID" value="MBD3324744.1"/>
    <property type="molecule type" value="Genomic_DNA"/>
</dbReference>
<keyword evidence="2" id="KW-1003">Cell membrane</keyword>
<reference evidence="7" key="1">
    <citation type="submission" date="2019-11" db="EMBL/GenBank/DDBJ databases">
        <title>Microbial mats filling the niche in hypersaline microbial mats.</title>
        <authorList>
            <person name="Wong H.L."/>
            <person name="Macleod F.I."/>
            <person name="White R.A. III"/>
            <person name="Burns B.P."/>
        </authorList>
    </citation>
    <scope>NUCLEOTIDE SEQUENCE</scope>
    <source>
        <strain evidence="7">Rbin_158</strain>
    </source>
</reference>
<feature type="transmembrane region" description="Helical" evidence="6">
    <location>
        <begin position="207"/>
        <end position="232"/>
    </location>
</feature>
<feature type="transmembrane region" description="Helical" evidence="6">
    <location>
        <begin position="244"/>
        <end position="267"/>
    </location>
</feature>
<sequence>MSTGLTYLQRYVPYGLLILILFLLPSFIPRFYTYILTVIFVTSLLAMSLNFVVGHGGMYQFHHAVFYGVGAYTFALLLTKTAAPFGLAFIVAPLVAALVGFLIGWFCVRLSKLYFGMLQISLGSLVWAIVFRWYDLTHGDDGIHGISVPDLIASSRSGYYFILSVLIICLILMYLMLKSPFGTTLQAIRDNPDRCEAVGVDVRRHQLLAIIIATFFAGVAGVLFVVLEGSVFPDLLFWVLSLEVFIMCLLGGWFTFAGPMVGAAIIVSLRTFVGAYTEYWTLILGVLLILLIFFLPEGVMGYILAKLTAQPKESR</sequence>
<evidence type="ECO:0000256" key="6">
    <source>
        <dbReference type="SAM" id="Phobius"/>
    </source>
</evidence>
<gene>
    <name evidence="7" type="ORF">GF339_09175</name>
</gene>
<feature type="transmembrane region" description="Helical" evidence="6">
    <location>
        <begin position="12"/>
        <end position="28"/>
    </location>
</feature>
<organism evidence="7 8">
    <name type="scientific">candidate division KSB3 bacterium</name>
    <dbReference type="NCBI Taxonomy" id="2044937"/>
    <lineage>
        <taxon>Bacteria</taxon>
        <taxon>candidate division KSB3</taxon>
    </lineage>
</organism>
<evidence type="ECO:0000256" key="3">
    <source>
        <dbReference type="ARBA" id="ARBA00022692"/>
    </source>
</evidence>